<dbReference type="CDD" id="cd19094">
    <property type="entry name" value="AKR_Tas-like"/>
    <property type="match status" value="1"/>
</dbReference>
<evidence type="ECO:0000313" key="4">
    <source>
        <dbReference type="Proteomes" id="UP000198629"/>
    </source>
</evidence>
<organism evidence="3 4">
    <name type="scientific">Methylophilus rhizosphaerae</name>
    <dbReference type="NCBI Taxonomy" id="492660"/>
    <lineage>
        <taxon>Bacteria</taxon>
        <taxon>Pseudomonadati</taxon>
        <taxon>Pseudomonadota</taxon>
        <taxon>Betaproteobacteria</taxon>
        <taxon>Nitrosomonadales</taxon>
        <taxon>Methylophilaceae</taxon>
        <taxon>Methylophilus</taxon>
    </lineage>
</organism>
<reference evidence="4" key="1">
    <citation type="submission" date="2016-10" db="EMBL/GenBank/DDBJ databases">
        <authorList>
            <person name="Varghese N."/>
            <person name="Submissions S."/>
        </authorList>
    </citation>
    <scope>NUCLEOTIDE SEQUENCE [LARGE SCALE GENOMIC DNA]</scope>
    <source>
        <strain evidence="4">CBMB127</strain>
    </source>
</reference>
<dbReference type="InterPro" id="IPR050523">
    <property type="entry name" value="AKR_Detox_Biosynth"/>
</dbReference>
<keyword evidence="1" id="KW-0560">Oxidoreductase</keyword>
<dbReference type="Pfam" id="PF00248">
    <property type="entry name" value="Aldo_ket_red"/>
    <property type="match status" value="1"/>
</dbReference>
<dbReference type="Proteomes" id="UP000198629">
    <property type="component" value="Unassembled WGS sequence"/>
</dbReference>
<dbReference type="AlphaFoldDB" id="A0A1G9ERA0"/>
<evidence type="ECO:0000313" key="3">
    <source>
        <dbReference type="EMBL" id="SDK78676.1"/>
    </source>
</evidence>
<feature type="domain" description="NADP-dependent oxidoreductase" evidence="2">
    <location>
        <begin position="15"/>
        <end position="342"/>
    </location>
</feature>
<gene>
    <name evidence="3" type="ORF">SAMN05192566_2411</name>
</gene>
<dbReference type="PANTHER" id="PTHR43364">
    <property type="entry name" value="NADH-SPECIFIC METHYLGLYOXAL REDUCTASE-RELATED"/>
    <property type="match status" value="1"/>
</dbReference>
<name>A0A1G9ERA0_9PROT</name>
<evidence type="ECO:0000256" key="1">
    <source>
        <dbReference type="ARBA" id="ARBA00023002"/>
    </source>
</evidence>
<protein>
    <submittedName>
        <fullName evidence="3">Predicted oxidoreductase</fullName>
    </submittedName>
</protein>
<dbReference type="InterPro" id="IPR023210">
    <property type="entry name" value="NADP_OxRdtase_dom"/>
</dbReference>
<dbReference type="InterPro" id="IPR036812">
    <property type="entry name" value="NAD(P)_OxRdtase_dom_sf"/>
</dbReference>
<dbReference type="EMBL" id="FNFX01000005">
    <property type="protein sequence ID" value="SDK78676.1"/>
    <property type="molecule type" value="Genomic_DNA"/>
</dbReference>
<evidence type="ECO:0000259" key="2">
    <source>
        <dbReference type="Pfam" id="PF00248"/>
    </source>
</evidence>
<sequence>MDKTYLGDSGLCVSRITLGTMTFGDQNTQEEAENQLDFALAQGINFIDTAEMYPVPPRAETATRTETILGHWIKKQSRDRFVLASKVAGPRRGMDWIRGGPSGMDRANIRQAVHDSLKRLQTDYLDVLYLHWPERNVPMFGQYQFDPAAELDGSGQPIAWVPVQTQLEVMAELIREGKIRAIGLSNEQPWGVMEFLRVAREQGLPRIAVLQNCYNLMNRGLEFGMAEVLYRERISLAAYSPLAFGHLSGKYVEKTNAQGRVTLYLGYAQRYKKPGVPAASAAYAKLARAHGLTPAQMALSFVYHRWFMGTTIIGATNMTQLQENIAAYTVHLSEEVLREIEHLHLTMMNPAP</sequence>
<dbReference type="STRING" id="492660.SAMN05192566_2411"/>
<dbReference type="Gene3D" id="3.20.20.100">
    <property type="entry name" value="NADP-dependent oxidoreductase domain"/>
    <property type="match status" value="1"/>
</dbReference>
<keyword evidence="4" id="KW-1185">Reference proteome</keyword>
<dbReference type="PANTHER" id="PTHR43364:SF4">
    <property type="entry name" value="NAD(P)-LINKED OXIDOREDUCTASE SUPERFAMILY PROTEIN"/>
    <property type="match status" value="1"/>
</dbReference>
<dbReference type="OrthoDB" id="5488419at2"/>
<proteinExistence type="predicted"/>
<dbReference type="SUPFAM" id="SSF51430">
    <property type="entry name" value="NAD(P)-linked oxidoreductase"/>
    <property type="match status" value="1"/>
</dbReference>
<accession>A0A1G9ERA0</accession>
<dbReference type="RefSeq" id="WP_091472409.1">
    <property type="nucleotide sequence ID" value="NZ_FNFX01000005.1"/>
</dbReference>
<dbReference type="GO" id="GO:0016491">
    <property type="term" value="F:oxidoreductase activity"/>
    <property type="evidence" value="ECO:0007669"/>
    <property type="project" value="UniProtKB-KW"/>
</dbReference>